<gene>
    <name evidence="4" type="ORF">HNQ66_002865</name>
</gene>
<dbReference type="PANTHER" id="PTHR34985">
    <property type="entry name" value="SLR0554 PROTEIN"/>
    <property type="match status" value="1"/>
</dbReference>
<dbReference type="EMBL" id="JACHIK010000009">
    <property type="protein sequence ID" value="MBB5043459.1"/>
    <property type="molecule type" value="Genomic_DNA"/>
</dbReference>
<dbReference type="InterPro" id="IPR007936">
    <property type="entry name" value="VapE-like_dom"/>
</dbReference>
<comment type="caution">
    <text evidence="4">The sequence shown here is derived from an EMBL/GenBank/DDBJ whole genome shotgun (WGS) entry which is preliminary data.</text>
</comment>
<evidence type="ECO:0000259" key="3">
    <source>
        <dbReference type="Pfam" id="PF16793"/>
    </source>
</evidence>
<dbReference type="SUPFAM" id="SSF52540">
    <property type="entry name" value="P-loop containing nucleoside triphosphate hydrolases"/>
    <property type="match status" value="1"/>
</dbReference>
<dbReference type="InterPro" id="IPR027417">
    <property type="entry name" value="P-loop_NTPase"/>
</dbReference>
<feature type="compositionally biased region" description="Basic and acidic residues" evidence="1">
    <location>
        <begin position="705"/>
        <end position="717"/>
    </location>
</feature>
<dbReference type="Proteomes" id="UP000535406">
    <property type="component" value="Unassembled WGS sequence"/>
</dbReference>
<feature type="domain" description="Virulence-associated protein E-like" evidence="2">
    <location>
        <begin position="418"/>
        <end position="631"/>
    </location>
</feature>
<evidence type="ECO:0000259" key="2">
    <source>
        <dbReference type="Pfam" id="PF05272"/>
    </source>
</evidence>
<evidence type="ECO:0000313" key="4">
    <source>
        <dbReference type="EMBL" id="MBB5043459.1"/>
    </source>
</evidence>
<dbReference type="InterPro" id="IPR039459">
    <property type="entry name" value="RepB-like_DNA_primase_dom"/>
</dbReference>
<organism evidence="4 5">
    <name type="scientific">Shinella fusca</name>
    <dbReference type="NCBI Taxonomy" id="544480"/>
    <lineage>
        <taxon>Bacteria</taxon>
        <taxon>Pseudomonadati</taxon>
        <taxon>Pseudomonadota</taxon>
        <taxon>Alphaproteobacteria</taxon>
        <taxon>Hyphomicrobiales</taxon>
        <taxon>Rhizobiaceae</taxon>
        <taxon>Shinella</taxon>
    </lineage>
</organism>
<dbReference type="Pfam" id="PF05272">
    <property type="entry name" value="VapE-like_dom"/>
    <property type="match status" value="1"/>
</dbReference>
<sequence length="725" mass="80897">MRPLNLTFPEGDSDEAVEFIDRMYPGQPRHLVAMPLKGRLEASTFLAHEDDEMRAWIEARQGEANLYFHVNGLRPGVANKKATKDEVSSALFVHVDIDDANAEERVLGYTPPPTVIAFSGGGYHVYWKLKEPTDDLVRIEAINMAMATALGGDKCHNIDRIMRLPGTVNIPNAKKLANGRKPALARIVKADWSLTYSLDDFPQGEGPEPAGPKGVVSQDPPIVPVDLDALPFSVPAFTRALIQLGDDPERPRDRPDARFRSRSEVVFRVACDLGRSDCSEAMIAGVLINPAFGIARSILEKKRPIQYALRQARSALAAVSNGWPDCDKYGAPRSTMRNTVLALQRLEFNFSHDLFRHRKVVNGSMLDDHVGEISDDACAMLRKFIIDSFGFDPKAENVRDAVTQLCLEHTFHPIRQMLDALVWDGVPRVGDWLVEYMGADDTPLNRAIGRITLVAAVRRVREPGVKFDTIPILEGKQGTGKSTALRILAGPGNHSDNELLTLDTKAQMEAMEGVWIYELSEMSGLNKSEVERMKAFASRDVDRARMSYARFSEARGRQTIFIGTTNEHKYLKDRTGNRRFLPVKTGVIDLEALARDRDQLWAEAAMLEAQDETIVLPQELWAVAAAEQEERLEDDPWQEKLAMVRGKAFGEEVRALTADLLVEVLGIPVERQHNGMTKRVTALMRELGWEPAKFKVADKTLRGFRKPKPDGHVDDKSPIGSHVSF</sequence>
<evidence type="ECO:0000313" key="5">
    <source>
        <dbReference type="Proteomes" id="UP000535406"/>
    </source>
</evidence>
<dbReference type="PANTHER" id="PTHR34985:SF1">
    <property type="entry name" value="SLR0554 PROTEIN"/>
    <property type="match status" value="1"/>
</dbReference>
<name>A0A7W8DUX1_9HYPH</name>
<reference evidence="4 5" key="1">
    <citation type="submission" date="2020-08" db="EMBL/GenBank/DDBJ databases">
        <title>Genomic Encyclopedia of Type Strains, Phase IV (KMG-IV): sequencing the most valuable type-strain genomes for metagenomic binning, comparative biology and taxonomic classification.</title>
        <authorList>
            <person name="Goeker M."/>
        </authorList>
    </citation>
    <scope>NUCLEOTIDE SEQUENCE [LARGE SCALE GENOMIC DNA]</scope>
    <source>
        <strain evidence="4 5">DSM 21319</strain>
    </source>
</reference>
<proteinExistence type="predicted"/>
<dbReference type="AlphaFoldDB" id="A0A7W8DUX1"/>
<dbReference type="Pfam" id="PF16793">
    <property type="entry name" value="RepB_primase"/>
    <property type="match status" value="1"/>
</dbReference>
<feature type="region of interest" description="Disordered" evidence="1">
    <location>
        <begin position="705"/>
        <end position="725"/>
    </location>
</feature>
<protein>
    <submittedName>
        <fullName evidence="4">Putative P-loop ATPase</fullName>
    </submittedName>
</protein>
<evidence type="ECO:0000256" key="1">
    <source>
        <dbReference type="SAM" id="MobiDB-lite"/>
    </source>
</evidence>
<accession>A0A7W8DUX1</accession>
<feature type="domain" description="RepB-like DNA primase" evidence="3">
    <location>
        <begin position="61"/>
        <end position="197"/>
    </location>
</feature>
<keyword evidence="5" id="KW-1185">Reference proteome</keyword>
<dbReference type="RefSeq" id="WP_184144833.1">
    <property type="nucleotide sequence ID" value="NZ_JACHIK010000009.1"/>
</dbReference>
<dbReference type="Gene3D" id="3.30.70.1790">
    <property type="entry name" value="RepB DNA-primase, N-terminal domain"/>
    <property type="match status" value="1"/>
</dbReference>